<dbReference type="Pfam" id="PF08240">
    <property type="entry name" value="ADH_N"/>
    <property type="match status" value="1"/>
</dbReference>
<dbReference type="SUPFAM" id="SSF50129">
    <property type="entry name" value="GroES-like"/>
    <property type="match status" value="1"/>
</dbReference>
<dbReference type="SUPFAM" id="SSF51735">
    <property type="entry name" value="NAD(P)-binding Rossmann-fold domains"/>
    <property type="match status" value="1"/>
</dbReference>
<keyword evidence="4" id="KW-1185">Reference proteome</keyword>
<dbReference type="InterPro" id="IPR051603">
    <property type="entry name" value="Zinc-ADH_QOR/CCCR"/>
</dbReference>
<keyword evidence="1" id="KW-0521">NADP</keyword>
<name>A0A1T5IAA7_9MICO</name>
<protein>
    <submittedName>
        <fullName evidence="3">NADPH2:quinone reductase</fullName>
    </submittedName>
</protein>
<accession>A0A1T5IAA7</accession>
<dbReference type="OrthoDB" id="7355832at2"/>
<dbReference type="InterPro" id="IPR013154">
    <property type="entry name" value="ADH-like_N"/>
</dbReference>
<dbReference type="GO" id="GO:0016491">
    <property type="term" value="F:oxidoreductase activity"/>
    <property type="evidence" value="ECO:0007669"/>
    <property type="project" value="InterPro"/>
</dbReference>
<dbReference type="CDD" id="cd08253">
    <property type="entry name" value="zeta_crystallin"/>
    <property type="match status" value="1"/>
</dbReference>
<organism evidence="3 4">
    <name type="scientific">Okibacterium fritillariae</name>
    <dbReference type="NCBI Taxonomy" id="123320"/>
    <lineage>
        <taxon>Bacteria</taxon>
        <taxon>Bacillati</taxon>
        <taxon>Actinomycetota</taxon>
        <taxon>Actinomycetes</taxon>
        <taxon>Micrococcales</taxon>
        <taxon>Microbacteriaceae</taxon>
        <taxon>Okibacterium</taxon>
    </lineage>
</organism>
<evidence type="ECO:0000313" key="3">
    <source>
        <dbReference type="EMBL" id="SKC35968.1"/>
    </source>
</evidence>
<proteinExistence type="predicted"/>
<dbReference type="PANTHER" id="PTHR44154">
    <property type="entry name" value="QUINONE OXIDOREDUCTASE"/>
    <property type="match status" value="1"/>
</dbReference>
<dbReference type="Pfam" id="PF00107">
    <property type="entry name" value="ADH_zinc_N"/>
    <property type="match status" value="1"/>
</dbReference>
<dbReference type="InterPro" id="IPR011032">
    <property type="entry name" value="GroES-like_sf"/>
</dbReference>
<dbReference type="SMART" id="SM00829">
    <property type="entry name" value="PKS_ER"/>
    <property type="match status" value="1"/>
</dbReference>
<evidence type="ECO:0000259" key="2">
    <source>
        <dbReference type="SMART" id="SM00829"/>
    </source>
</evidence>
<evidence type="ECO:0000313" key="4">
    <source>
        <dbReference type="Proteomes" id="UP000190857"/>
    </source>
</evidence>
<dbReference type="InterPro" id="IPR020843">
    <property type="entry name" value="ER"/>
</dbReference>
<dbReference type="PANTHER" id="PTHR44154:SF1">
    <property type="entry name" value="QUINONE OXIDOREDUCTASE"/>
    <property type="match status" value="1"/>
</dbReference>
<reference evidence="3 4" key="1">
    <citation type="submission" date="2017-02" db="EMBL/GenBank/DDBJ databases">
        <authorList>
            <person name="Peterson S.W."/>
        </authorList>
    </citation>
    <scope>NUCLEOTIDE SEQUENCE [LARGE SCALE GENOMIC DNA]</scope>
    <source>
        <strain evidence="3 4">VKM Ac-2059</strain>
    </source>
</reference>
<feature type="domain" description="Enoyl reductase (ER)" evidence="2">
    <location>
        <begin position="10"/>
        <end position="336"/>
    </location>
</feature>
<sequence length="344" mass="36311">MKAVQYRRAGDSSVLELVDRPVPEVSKGEVRVRIVVSGVNPTDWKSRAGSGSSDEFDTPKVPNQDGAGFVDAIGDDVEHVRVGDPVWVWDAAWQRDDGTAQEYVVLPEYQVVPLPDEALLDVGASVGIPALTAHRALTASETLPDRLTPASLHGRTILVTGGAGAVGHAAIQLAVWAGATVITTISSDDKAALARAAGAHHIVNYRTEDVAARVRDIAAGGVDVIVDVNPYANLEADLAVIAPSGTLSLYATDSSEPLAVPFRESMVKNIRFQFILTYTTTSTQKQNAVDAVSDAIADGALAVGEEAGLPLHRFALAETAQAHDAVENNTVGKVLIDVTQKENR</sequence>
<dbReference type="AlphaFoldDB" id="A0A1T5IAA7"/>
<dbReference type="RefSeq" id="WP_079726382.1">
    <property type="nucleotide sequence ID" value="NZ_FUZP01000001.1"/>
</dbReference>
<dbReference type="Gene3D" id="3.40.50.720">
    <property type="entry name" value="NAD(P)-binding Rossmann-like Domain"/>
    <property type="match status" value="1"/>
</dbReference>
<gene>
    <name evidence="3" type="ORF">SAMN06309945_0129</name>
</gene>
<dbReference type="Gene3D" id="3.90.180.10">
    <property type="entry name" value="Medium-chain alcohol dehydrogenases, catalytic domain"/>
    <property type="match status" value="1"/>
</dbReference>
<evidence type="ECO:0000256" key="1">
    <source>
        <dbReference type="ARBA" id="ARBA00022857"/>
    </source>
</evidence>
<dbReference type="InterPro" id="IPR036291">
    <property type="entry name" value="NAD(P)-bd_dom_sf"/>
</dbReference>
<dbReference type="Proteomes" id="UP000190857">
    <property type="component" value="Unassembled WGS sequence"/>
</dbReference>
<dbReference type="STRING" id="123320.SAMN06309945_0129"/>
<dbReference type="EMBL" id="FUZP01000001">
    <property type="protein sequence ID" value="SKC35968.1"/>
    <property type="molecule type" value="Genomic_DNA"/>
</dbReference>
<dbReference type="InterPro" id="IPR013149">
    <property type="entry name" value="ADH-like_C"/>
</dbReference>